<gene>
    <name evidence="1" type="ORF">MENT_LOCUS38015</name>
</gene>
<evidence type="ECO:0000313" key="1">
    <source>
        <dbReference type="EMBL" id="CAD2185576.1"/>
    </source>
</evidence>
<name>A0A6V7WEY6_MELEN</name>
<comment type="caution">
    <text evidence="1">The sequence shown here is derived from an EMBL/GenBank/DDBJ whole genome shotgun (WGS) entry which is preliminary data.</text>
</comment>
<dbReference type="EMBL" id="CAJEWN010000551">
    <property type="protein sequence ID" value="CAD2185576.1"/>
    <property type="molecule type" value="Genomic_DNA"/>
</dbReference>
<sequence length="101" mass="11808">MADKFYPPFPKKHVIGQYTFVEPDFKVKFPIFHCCQSHNAENLHQNQNNNSHQNLNNNKTIINNTKIPTQPQTVHEQKSTTTLQPSELSILYLHLVLRQLQ</sequence>
<dbReference type="AlphaFoldDB" id="A0A6V7WEY6"/>
<evidence type="ECO:0000313" key="2">
    <source>
        <dbReference type="Proteomes" id="UP000580250"/>
    </source>
</evidence>
<organism evidence="1 2">
    <name type="scientific">Meloidogyne enterolobii</name>
    <name type="common">Root-knot nematode worm</name>
    <name type="synonym">Meloidogyne mayaguensis</name>
    <dbReference type="NCBI Taxonomy" id="390850"/>
    <lineage>
        <taxon>Eukaryota</taxon>
        <taxon>Metazoa</taxon>
        <taxon>Ecdysozoa</taxon>
        <taxon>Nematoda</taxon>
        <taxon>Chromadorea</taxon>
        <taxon>Rhabditida</taxon>
        <taxon>Tylenchina</taxon>
        <taxon>Tylenchomorpha</taxon>
        <taxon>Tylenchoidea</taxon>
        <taxon>Meloidogynidae</taxon>
        <taxon>Meloidogyninae</taxon>
        <taxon>Meloidogyne</taxon>
    </lineage>
</organism>
<accession>A0A6V7WEY6</accession>
<proteinExistence type="predicted"/>
<reference evidence="1 2" key="1">
    <citation type="submission" date="2020-08" db="EMBL/GenBank/DDBJ databases">
        <authorList>
            <person name="Koutsovoulos G."/>
            <person name="Danchin GJ E."/>
        </authorList>
    </citation>
    <scope>NUCLEOTIDE SEQUENCE [LARGE SCALE GENOMIC DNA]</scope>
</reference>
<protein>
    <submittedName>
        <fullName evidence="1">Uncharacterized protein</fullName>
    </submittedName>
</protein>
<dbReference type="Proteomes" id="UP000580250">
    <property type="component" value="Unassembled WGS sequence"/>
</dbReference>